<reference evidence="2 3" key="1">
    <citation type="submission" date="2016-10" db="EMBL/GenBank/DDBJ databases">
        <authorList>
            <person name="de Groot N.N."/>
        </authorList>
    </citation>
    <scope>NUCLEOTIDE SEQUENCE [LARGE SCALE GENOMIC DNA]</scope>
    <source>
        <strain evidence="2">MBHS1</strain>
    </source>
</reference>
<evidence type="ECO:0000256" key="1">
    <source>
        <dbReference type="ARBA" id="ARBA00045876"/>
    </source>
</evidence>
<evidence type="ECO:0000313" key="3">
    <source>
        <dbReference type="Proteomes" id="UP000236724"/>
    </source>
</evidence>
<dbReference type="SUPFAM" id="SSF48371">
    <property type="entry name" value="ARM repeat"/>
    <property type="match status" value="2"/>
</dbReference>
<dbReference type="RefSeq" id="WP_103920941.1">
    <property type="nucleotide sequence ID" value="NZ_FMSV02000528.1"/>
</dbReference>
<keyword evidence="3" id="KW-1185">Reference proteome</keyword>
<dbReference type="SMART" id="SM00567">
    <property type="entry name" value="EZ_HEAT"/>
    <property type="match status" value="8"/>
</dbReference>
<organism evidence="2 3">
    <name type="scientific">Candidatus Venteria ishoeyi</name>
    <dbReference type="NCBI Taxonomy" id="1899563"/>
    <lineage>
        <taxon>Bacteria</taxon>
        <taxon>Pseudomonadati</taxon>
        <taxon>Pseudomonadota</taxon>
        <taxon>Gammaproteobacteria</taxon>
        <taxon>Thiotrichales</taxon>
        <taxon>Thiotrichaceae</taxon>
        <taxon>Venteria</taxon>
    </lineage>
</organism>
<dbReference type="AlphaFoldDB" id="A0A1H6FDP4"/>
<sequence>MVTIQDQISTRLHQLIQEGDDVDRCYTVRTLGLMQDKSAIPLLTNCLHDEDVDVCIDTVMALADMQDASSAGTLIESLLKDPDGEVKVAAVKALVQLKSVEAIPHLLEVAEHRPENINFESGDWDDWWDIQLEAIKGLGELQVTDAVPVLERILTADEGQDIESEILTALAQIGGEANEVLTRRLQHGSDKQRRRVARALRNSRDKATFKLMEQTLQDKNHYVRAAGIEALRERRAVQYLPIIFVLFRDEDPQVRSVALKTAQQLIQLMSQAGINNIPDMSAELLGLLHDKDFTVKANVLKALCYQPLKLQGRAEQDFIVLLNECTQSSLCFDALCQFIIKQQLSAAIKKLMIISRETQQNAEVRASALKTLGQLKQWHSAIEHTIYHCMYDDEKLVRLAAVEALTTLDACFPVGSDLTALLTEAAQAEGIKPAGKLPIDIITDAVEGRLTPPATKKVIPIQNAETQAETSDEVTGKVSGKIAEKTAEKAATDDQEAHTDFVENALEQISDSIKKGEQPQPLSTLDAIAISQVEHQLQQEEGNETQQADEPAEDLEDFLELTEQNRETAKWLFTRDTPDVATDIRRLAARYIHQSKTKTSLQTLLATLNTTEDTILKQEIMNSLTELSELKPQLSAQEVDEIRQQLLDLLNAENRDLRIVATRALAKWGKASDVEVLMQALSDKEVAMQIQVVHTLAELSGLAVDDDEIDYPTIIEQLLQQLKGNKAGTQRAVANVIPGLLRSKSNSISVPTLDTIIDQFIDAGLSGKDGQAQVMSQCLNQIDKDQSSIRLLNKLEQLQTSVERRYVVEMLGMLHQVS</sequence>
<dbReference type="GO" id="GO:0016491">
    <property type="term" value="F:oxidoreductase activity"/>
    <property type="evidence" value="ECO:0007669"/>
    <property type="project" value="TreeGrafter"/>
</dbReference>
<dbReference type="PROSITE" id="PS50077">
    <property type="entry name" value="HEAT_REPEAT"/>
    <property type="match status" value="1"/>
</dbReference>
<dbReference type="InterPro" id="IPR021133">
    <property type="entry name" value="HEAT_type_2"/>
</dbReference>
<accession>A0A1H6FDP4</accession>
<protein>
    <submittedName>
        <fullName evidence="2">HEAT repeat protein</fullName>
    </submittedName>
</protein>
<name>A0A1H6FDP4_9GAMM</name>
<dbReference type="Proteomes" id="UP000236724">
    <property type="component" value="Unassembled WGS sequence"/>
</dbReference>
<dbReference type="PANTHER" id="PTHR12697">
    <property type="entry name" value="PBS LYASE HEAT-LIKE PROTEIN"/>
    <property type="match status" value="1"/>
</dbReference>
<gene>
    <name evidence="2" type="ORF">MBHS_03151</name>
</gene>
<dbReference type="InterPro" id="IPR011989">
    <property type="entry name" value="ARM-like"/>
</dbReference>
<dbReference type="InterPro" id="IPR004155">
    <property type="entry name" value="PBS_lyase_HEAT"/>
</dbReference>
<evidence type="ECO:0000313" key="2">
    <source>
        <dbReference type="EMBL" id="SEH07276.1"/>
    </source>
</evidence>
<comment type="function">
    <text evidence="1">Catalyzes the hydroxylation of the N(6)-(4-aminobutyl)-L-lysine intermediate produced by deoxyhypusine synthase/DHPS on a critical lysine of the eukaryotic translation initiation factor 5A/eIF-5A. This is the second step of the post-translational modification of that lysine into an unusual amino acid residue named hypusine. Hypusination is unique to mature eIF-5A factor and is essential for its function.</text>
</comment>
<dbReference type="Pfam" id="PF13646">
    <property type="entry name" value="HEAT_2"/>
    <property type="match status" value="3"/>
</dbReference>
<dbReference type="EMBL" id="FMSV02000528">
    <property type="protein sequence ID" value="SEH07276.1"/>
    <property type="molecule type" value="Genomic_DNA"/>
</dbReference>
<dbReference type="Gene3D" id="1.25.10.10">
    <property type="entry name" value="Leucine-rich Repeat Variant"/>
    <property type="match status" value="3"/>
</dbReference>
<dbReference type="OrthoDB" id="7051732at2"/>
<proteinExistence type="predicted"/>
<dbReference type="PANTHER" id="PTHR12697:SF5">
    <property type="entry name" value="DEOXYHYPUSINE HYDROXYLASE"/>
    <property type="match status" value="1"/>
</dbReference>
<dbReference type="InterPro" id="IPR016024">
    <property type="entry name" value="ARM-type_fold"/>
</dbReference>